<accession>A0A078B428</accession>
<gene>
    <name evidence="2" type="primary">Contig6560.g7018</name>
    <name evidence="2" type="ORF">STYLEM_18371</name>
</gene>
<dbReference type="Proteomes" id="UP000039865">
    <property type="component" value="Unassembled WGS sequence"/>
</dbReference>
<dbReference type="InParanoid" id="A0A078B428"/>
<evidence type="ECO:0000313" key="2">
    <source>
        <dbReference type="EMBL" id="CDW89239.1"/>
    </source>
</evidence>
<sequence length="657" mass="78212">MVAWNHLRFNRPLFVKSKIQLARVYFELGNHYESRKLFKKIKSQIKTEEVLQNNKNIILQFYIAKSKYFLSLRLFKKYSKSVIKMCDFIDEDKNIQIKQVQKFLQLSNLSSSINPKETEEVLKKKLDMNNLQEYFKTALLPFFSIHIESQFLKLFYLKKDLSSIFAFRTLMELKNRVNQLEEYKFIQDGCNFINLNYRILKTIELVCGDDYKLKIEEAEQEFSNIINDYKNYLDNFEFQQIIIKASKIILDFTQFEALEDILRDFVIGQIFEFRSENYPLSIYSCYPILDIAQTVHILSKRGISLSLFCQQELKFKAQQFEDIFLEKSIEVFPEDYLNNAKAKQRIQELNLKITNEQLDLKDYIVKLEEILTQLSKDQYHGQRDHIFESLLFIKVREVLNSQQNFPPEQKQEYEIYQQRRVYYQQRNTIDYYQQGSDKTIFGLMSMFVKNKLFEEFKQITYDFIEIKVNQAKIHDLAQMMPYVIAMIYELGDTKFSVEIIDKTLELLKALPLIFYADQIFMERILTLLTTLKLYELGLNYSELTIGLCDRYEQPAQPNDQVQKLKKRFRLFKYQCLLELDRSNSRSELKKIQEDINQIETVFGEDGDIQSRIVEIKQRLHVLTEKSDQALLLKALGFGLLASGIVITAVVYFTKKRN</sequence>
<name>A0A078B428_STYLE</name>
<keyword evidence="1" id="KW-0812">Transmembrane</keyword>
<evidence type="ECO:0000256" key="1">
    <source>
        <dbReference type="SAM" id="Phobius"/>
    </source>
</evidence>
<protein>
    <submittedName>
        <fullName evidence="2">Uncharacterized protein</fullName>
    </submittedName>
</protein>
<reference evidence="2 3" key="1">
    <citation type="submission" date="2014-06" db="EMBL/GenBank/DDBJ databases">
        <authorList>
            <person name="Swart Estienne"/>
        </authorList>
    </citation>
    <scope>NUCLEOTIDE SEQUENCE [LARGE SCALE GENOMIC DNA]</scope>
    <source>
        <strain evidence="2 3">130c</strain>
    </source>
</reference>
<evidence type="ECO:0000313" key="3">
    <source>
        <dbReference type="Proteomes" id="UP000039865"/>
    </source>
</evidence>
<dbReference type="EMBL" id="CCKQ01017360">
    <property type="protein sequence ID" value="CDW89239.1"/>
    <property type="molecule type" value="Genomic_DNA"/>
</dbReference>
<proteinExistence type="predicted"/>
<feature type="transmembrane region" description="Helical" evidence="1">
    <location>
        <begin position="630"/>
        <end position="652"/>
    </location>
</feature>
<organism evidence="2 3">
    <name type="scientific">Stylonychia lemnae</name>
    <name type="common">Ciliate</name>
    <dbReference type="NCBI Taxonomy" id="5949"/>
    <lineage>
        <taxon>Eukaryota</taxon>
        <taxon>Sar</taxon>
        <taxon>Alveolata</taxon>
        <taxon>Ciliophora</taxon>
        <taxon>Intramacronucleata</taxon>
        <taxon>Spirotrichea</taxon>
        <taxon>Stichotrichia</taxon>
        <taxon>Sporadotrichida</taxon>
        <taxon>Oxytrichidae</taxon>
        <taxon>Stylonychinae</taxon>
        <taxon>Stylonychia</taxon>
    </lineage>
</organism>
<dbReference type="AlphaFoldDB" id="A0A078B428"/>
<keyword evidence="1" id="KW-1133">Transmembrane helix</keyword>
<keyword evidence="3" id="KW-1185">Reference proteome</keyword>
<keyword evidence="1" id="KW-0472">Membrane</keyword>